<sequence>MAACKEMTSCALLLEEFEIWLNETDSETIFLLESGSQQDGCVLLQLLLAAEHEFRLLCPSGYPNHEDNFFVEAGPAVRLWCNALNEYLLDAPSILTLKEVLNKAVMLHGNGKRDGTSPEGTDEEDGMEEDEIEEEDHEAMMMSDDDDDNTFTTKWELDIARKKKLWALKEAEIRDEMKKRKHIVACSEPMELEVRQASDQEQEQAQQIFSNTAASGVLTNDLVRILESEQELGLTAEPVDDNIYKWSVKLFDFEADRYLISYN</sequence>
<protein>
    <submittedName>
        <fullName evidence="3">Uncharacterized protein LOC102805518</fullName>
    </submittedName>
</protein>
<proteinExistence type="predicted"/>
<feature type="region of interest" description="Disordered" evidence="1">
    <location>
        <begin position="109"/>
        <end position="134"/>
    </location>
</feature>
<evidence type="ECO:0000313" key="2">
    <source>
        <dbReference type="Proteomes" id="UP000694865"/>
    </source>
</evidence>
<gene>
    <name evidence="3" type="primary">LOC102805518</name>
</gene>
<organism evidence="2 3">
    <name type="scientific">Saccoglossus kowalevskii</name>
    <name type="common">Acorn worm</name>
    <dbReference type="NCBI Taxonomy" id="10224"/>
    <lineage>
        <taxon>Eukaryota</taxon>
        <taxon>Metazoa</taxon>
        <taxon>Hemichordata</taxon>
        <taxon>Enteropneusta</taxon>
        <taxon>Harrimaniidae</taxon>
        <taxon>Saccoglossus</taxon>
    </lineage>
</organism>
<keyword evidence="2" id="KW-1185">Reference proteome</keyword>
<dbReference type="GeneID" id="102805518"/>
<accession>A0ABM0MLL7</accession>
<evidence type="ECO:0000313" key="3">
    <source>
        <dbReference type="RefSeq" id="XP_006820908.1"/>
    </source>
</evidence>
<feature type="compositionally biased region" description="Acidic residues" evidence="1">
    <location>
        <begin position="120"/>
        <end position="134"/>
    </location>
</feature>
<dbReference type="Proteomes" id="UP000694865">
    <property type="component" value="Unplaced"/>
</dbReference>
<reference evidence="3" key="1">
    <citation type="submission" date="2025-08" db="UniProtKB">
        <authorList>
            <consortium name="RefSeq"/>
        </authorList>
    </citation>
    <scope>IDENTIFICATION</scope>
    <source>
        <tissue evidence="3">Testes</tissue>
    </source>
</reference>
<dbReference type="RefSeq" id="XP_006820908.1">
    <property type="nucleotide sequence ID" value="XM_006820845.1"/>
</dbReference>
<name>A0ABM0MLL7_SACKO</name>
<evidence type="ECO:0000256" key="1">
    <source>
        <dbReference type="SAM" id="MobiDB-lite"/>
    </source>
</evidence>